<name>A0A1J0AGK2_9CYAN</name>
<dbReference type="STRING" id="1188229.GlitD10_2739"/>
<dbReference type="OrthoDB" id="436401at2"/>
<dbReference type="PROSITE" id="PS50822">
    <property type="entry name" value="PIWI"/>
    <property type="match status" value="1"/>
</dbReference>
<dbReference type="KEGG" id="glt:GlitD10_2739"/>
<evidence type="ECO:0000313" key="4">
    <source>
        <dbReference type="EMBL" id="APB35082.1"/>
    </source>
</evidence>
<dbReference type="InterPro" id="IPR036397">
    <property type="entry name" value="RNaseH_sf"/>
</dbReference>
<dbReference type="Proteomes" id="UP000180235">
    <property type="component" value="Chromosome"/>
</dbReference>
<dbReference type="RefSeq" id="WP_071455425.1">
    <property type="nucleotide sequence ID" value="NZ_CP017675.1"/>
</dbReference>
<reference evidence="4 5" key="1">
    <citation type="submission" date="2016-10" db="EMBL/GenBank/DDBJ databases">
        <title>Description of Gloeomargarita lithophora gen. nov., sp. nov., a thylakoid-bearing basal-branching cyanobacterium with intracellular carbonates, and proposal for Gloeomargaritales ord. nov.</title>
        <authorList>
            <person name="Moreira D."/>
            <person name="Tavera R."/>
            <person name="Benzerara K."/>
            <person name="Skouri-Panet F."/>
            <person name="Couradeau E."/>
            <person name="Gerard E."/>
            <person name="Loussert C."/>
            <person name="Novelo E."/>
            <person name="Zivanovic Y."/>
            <person name="Lopez-Garcia P."/>
        </authorList>
    </citation>
    <scope>NUCLEOTIDE SEQUENCE [LARGE SCALE GENOMIC DNA]</scope>
    <source>
        <strain evidence="4 5">D10</strain>
    </source>
</reference>
<sequence>MIAVALTAPKTPNFISEIFPLTISQPNVICFRLTPNVNENAKDLGNRLSFHLSRQFPDVAVTWHQGDFIVLAKPEQSMPDSSEWREALERVRAEVRDLSDRPWGIQWVRHPNLTPTVLAQLACQILQTDCHFSQVPVPLPEREAQRVIVRREAEFWSEVIELENTLTPALSLSIHSSILFKGNLAEFFQNHPSRQNPEKLLVGLHVQSLETGGHGIIREIIGSIGEKREELLKWATGSTSKQALREAPDEQPVVGVQFGKNPKIYEYAMAALRPRVTDDTDERFGVQHGQLLRATKIRDFKDRTQLLARYKEEASQALATFGFQLKRSISSYNYSSLFWYPQTPIDQTPLLFGKGYVGKQGQILNGLKIKNGGVYRKHPEYASRPIQIAVLKLCDFQVSLLLKGVESCLKDYGFESQIIHKKPLSVSGSDASARAELEKALNGVAVLSPDVVLIFLPESDRRADKSDGGSLYQFAYSHLLRRQTASQFVYADTLTKVQSGQILNQVVPGILAKLGNLPFILAEPLEIADYFIGLDISRSPKSRLPGTMNACASIRLYGRQGEFVRYRLEDGLLEGEEIPQRILERLLPAAELDGKTILIYRDGRFCGKEVIHLLERANAINARFILVECIKSGVPRLYHLSNKTLAAPGTGLALRLSSKEAILVTTKVSPNVGLARPLRLRVHELGHQAPIEQVVETTLKLTLLHHGALKTPRLPMPLHGADRMAYLRINGIYPSILEGDRQFWL</sequence>
<dbReference type="EMBL" id="CP017675">
    <property type="protein sequence ID" value="APB35082.1"/>
    <property type="molecule type" value="Genomic_DNA"/>
</dbReference>
<evidence type="ECO:0000313" key="5">
    <source>
        <dbReference type="Proteomes" id="UP000180235"/>
    </source>
</evidence>
<protein>
    <recommendedName>
        <fullName evidence="2">Protein argonaute</fullName>
    </recommendedName>
</protein>
<keyword evidence="5" id="KW-1185">Reference proteome</keyword>
<dbReference type="Pfam" id="PF02171">
    <property type="entry name" value="Piwi"/>
    <property type="match status" value="1"/>
</dbReference>
<feature type="domain" description="Piwi" evidence="3">
    <location>
        <begin position="451"/>
        <end position="733"/>
    </location>
</feature>
<dbReference type="SMART" id="SM00950">
    <property type="entry name" value="Piwi"/>
    <property type="match status" value="1"/>
</dbReference>
<dbReference type="GO" id="GO:0003676">
    <property type="term" value="F:nucleic acid binding"/>
    <property type="evidence" value="ECO:0007669"/>
    <property type="project" value="InterPro"/>
</dbReference>
<dbReference type="SUPFAM" id="SSF53098">
    <property type="entry name" value="Ribonuclease H-like"/>
    <property type="match status" value="1"/>
</dbReference>
<comment type="similarity">
    <text evidence="1">Belongs to the argonaute family. Long pAgo subfamily.</text>
</comment>
<dbReference type="InterPro" id="IPR003165">
    <property type="entry name" value="Piwi"/>
</dbReference>
<dbReference type="InterPro" id="IPR012337">
    <property type="entry name" value="RNaseH-like_sf"/>
</dbReference>
<organism evidence="4 5">
    <name type="scientific">Gloeomargarita lithophora Alchichica-D10</name>
    <dbReference type="NCBI Taxonomy" id="1188229"/>
    <lineage>
        <taxon>Bacteria</taxon>
        <taxon>Bacillati</taxon>
        <taxon>Cyanobacteriota</taxon>
        <taxon>Cyanophyceae</taxon>
        <taxon>Gloeomargaritales</taxon>
        <taxon>Gloeomargaritaceae</taxon>
        <taxon>Gloeomargarita</taxon>
    </lineage>
</organism>
<evidence type="ECO:0000256" key="2">
    <source>
        <dbReference type="ARBA" id="ARBA00035032"/>
    </source>
</evidence>
<evidence type="ECO:0000256" key="1">
    <source>
        <dbReference type="ARBA" id="ARBA00035012"/>
    </source>
</evidence>
<evidence type="ECO:0000259" key="3">
    <source>
        <dbReference type="PROSITE" id="PS50822"/>
    </source>
</evidence>
<gene>
    <name evidence="4" type="ORF">GlitD10_2739</name>
</gene>
<dbReference type="Gene3D" id="3.40.50.2300">
    <property type="match status" value="1"/>
</dbReference>
<dbReference type="AlphaFoldDB" id="A0A1J0AGK2"/>
<accession>A0A1J0AGK2</accession>
<dbReference type="Gene3D" id="3.30.420.10">
    <property type="entry name" value="Ribonuclease H-like superfamily/Ribonuclease H"/>
    <property type="match status" value="1"/>
</dbReference>
<proteinExistence type="inferred from homology"/>